<accession>A0A450ZW55</accession>
<protein>
    <submittedName>
        <fullName evidence="1">Uncharacterized protein</fullName>
    </submittedName>
</protein>
<name>A0A450ZW55_9GAMM</name>
<sequence length="48" mass="5817">MNPALFQYRFTLESLAPYSIVSYWKRLTMEFSTYSAYNIRFLVCAFYL</sequence>
<dbReference type="EMBL" id="CAADFW010000021">
    <property type="protein sequence ID" value="VFK57986.1"/>
    <property type="molecule type" value="Genomic_DNA"/>
</dbReference>
<evidence type="ECO:0000313" key="1">
    <source>
        <dbReference type="EMBL" id="VFK57986.1"/>
    </source>
</evidence>
<proteinExistence type="predicted"/>
<dbReference type="AlphaFoldDB" id="A0A450ZW55"/>
<organism evidence="1">
    <name type="scientific">Candidatus Kentrum sp. TC</name>
    <dbReference type="NCBI Taxonomy" id="2126339"/>
    <lineage>
        <taxon>Bacteria</taxon>
        <taxon>Pseudomonadati</taxon>
        <taxon>Pseudomonadota</taxon>
        <taxon>Gammaproteobacteria</taxon>
        <taxon>Candidatus Kentrum</taxon>
    </lineage>
</organism>
<gene>
    <name evidence="1" type="ORF">BECKTC1821F_GA0114240_102115</name>
</gene>
<reference evidence="1" key="1">
    <citation type="submission" date="2019-02" db="EMBL/GenBank/DDBJ databases">
        <authorList>
            <person name="Gruber-Vodicka R. H."/>
            <person name="Seah K. B. B."/>
        </authorList>
    </citation>
    <scope>NUCLEOTIDE SEQUENCE</scope>
    <source>
        <strain evidence="1">BECK_BZ126</strain>
    </source>
</reference>